<proteinExistence type="predicted"/>
<dbReference type="AlphaFoldDB" id="A0A9J5XSG3"/>
<gene>
    <name evidence="1" type="ORF">H5410_041236</name>
</gene>
<evidence type="ECO:0000313" key="1">
    <source>
        <dbReference type="EMBL" id="KAG5590722.1"/>
    </source>
</evidence>
<accession>A0A9J5XSG3</accession>
<organism evidence="1 2">
    <name type="scientific">Solanum commersonii</name>
    <name type="common">Commerson's wild potato</name>
    <name type="synonym">Commerson's nightshade</name>
    <dbReference type="NCBI Taxonomy" id="4109"/>
    <lineage>
        <taxon>Eukaryota</taxon>
        <taxon>Viridiplantae</taxon>
        <taxon>Streptophyta</taxon>
        <taxon>Embryophyta</taxon>
        <taxon>Tracheophyta</taxon>
        <taxon>Spermatophyta</taxon>
        <taxon>Magnoliopsida</taxon>
        <taxon>eudicotyledons</taxon>
        <taxon>Gunneridae</taxon>
        <taxon>Pentapetalae</taxon>
        <taxon>asterids</taxon>
        <taxon>lamiids</taxon>
        <taxon>Solanales</taxon>
        <taxon>Solanaceae</taxon>
        <taxon>Solanoideae</taxon>
        <taxon>Solaneae</taxon>
        <taxon>Solanum</taxon>
    </lineage>
</organism>
<protein>
    <submittedName>
        <fullName evidence="1">Uncharacterized protein</fullName>
    </submittedName>
</protein>
<name>A0A9J5XSG3_SOLCO</name>
<comment type="caution">
    <text evidence="1">The sequence shown here is derived from an EMBL/GenBank/DDBJ whole genome shotgun (WGS) entry which is preliminary data.</text>
</comment>
<dbReference type="Proteomes" id="UP000824120">
    <property type="component" value="Chromosome 8"/>
</dbReference>
<reference evidence="1 2" key="1">
    <citation type="submission" date="2020-09" db="EMBL/GenBank/DDBJ databases">
        <title>De no assembly of potato wild relative species, Solanum commersonii.</title>
        <authorList>
            <person name="Cho K."/>
        </authorList>
    </citation>
    <scope>NUCLEOTIDE SEQUENCE [LARGE SCALE GENOMIC DNA]</scope>
    <source>
        <strain evidence="1">LZ3.2</strain>
        <tissue evidence="1">Leaf</tissue>
    </source>
</reference>
<dbReference type="EMBL" id="JACXVP010000008">
    <property type="protein sequence ID" value="KAG5590722.1"/>
    <property type="molecule type" value="Genomic_DNA"/>
</dbReference>
<evidence type="ECO:0000313" key="2">
    <source>
        <dbReference type="Proteomes" id="UP000824120"/>
    </source>
</evidence>
<dbReference type="OrthoDB" id="1937656at2759"/>
<sequence>MDRSPRFGSISNDNCPMKTHFRYGSDSDALPSKDDACIGLPQPHFHDLGRSHFAATMGIAFAFFSSATKMFRFAQLSLAAHGFSS</sequence>
<keyword evidence="2" id="KW-1185">Reference proteome</keyword>